<dbReference type="InterPro" id="IPR036291">
    <property type="entry name" value="NAD(P)-bd_dom_sf"/>
</dbReference>
<organism evidence="4 5">
    <name type="scientific">Piscinibacter koreensis</name>
    <dbReference type="NCBI Taxonomy" id="2742824"/>
    <lineage>
        <taxon>Bacteria</taxon>
        <taxon>Pseudomonadati</taxon>
        <taxon>Pseudomonadota</taxon>
        <taxon>Betaproteobacteria</taxon>
        <taxon>Burkholderiales</taxon>
        <taxon>Sphaerotilaceae</taxon>
        <taxon>Piscinibacter</taxon>
    </lineage>
</organism>
<dbReference type="SMART" id="SM00822">
    <property type="entry name" value="PKS_KR"/>
    <property type="match status" value="1"/>
</dbReference>
<dbReference type="PANTHER" id="PTHR42879">
    <property type="entry name" value="3-OXOACYL-(ACYL-CARRIER-PROTEIN) REDUCTASE"/>
    <property type="match status" value="1"/>
</dbReference>
<keyword evidence="5" id="KW-1185">Reference proteome</keyword>
<dbReference type="Gene3D" id="3.40.50.720">
    <property type="entry name" value="NAD(P)-binding Rossmann-like Domain"/>
    <property type="match status" value="1"/>
</dbReference>
<protein>
    <submittedName>
        <fullName evidence="4">3-oxoacyl-ACP reductase FabG</fullName>
    </submittedName>
</protein>
<gene>
    <name evidence="4" type="primary">fabG</name>
    <name evidence="4" type="ORF">HQN59_09970</name>
</gene>
<dbReference type="GO" id="GO:0016491">
    <property type="term" value="F:oxidoreductase activity"/>
    <property type="evidence" value="ECO:0007669"/>
    <property type="project" value="UniProtKB-KW"/>
</dbReference>
<dbReference type="NCBIfam" id="NF009466">
    <property type="entry name" value="PRK12826.1-2"/>
    <property type="match status" value="1"/>
</dbReference>
<evidence type="ECO:0000259" key="3">
    <source>
        <dbReference type="SMART" id="SM00822"/>
    </source>
</evidence>
<dbReference type="SUPFAM" id="SSF51735">
    <property type="entry name" value="NAD(P)-binding Rossmann-fold domains"/>
    <property type="match status" value="1"/>
</dbReference>
<dbReference type="PRINTS" id="PR00080">
    <property type="entry name" value="SDRFAMILY"/>
</dbReference>
<dbReference type="Pfam" id="PF13561">
    <property type="entry name" value="adh_short_C2"/>
    <property type="match status" value="1"/>
</dbReference>
<dbReference type="AlphaFoldDB" id="A0A7Y6NMT1"/>
<dbReference type="InterPro" id="IPR002347">
    <property type="entry name" value="SDR_fam"/>
</dbReference>
<proteinExistence type="inferred from homology"/>
<evidence type="ECO:0000256" key="2">
    <source>
        <dbReference type="ARBA" id="ARBA00023002"/>
    </source>
</evidence>
<sequence>MSPPPSRTALVTGAASGIGLAIARRLLRQGHRVLMVDRASTLAPAADALNAELDTLRAHAVGADLASAEGIAELVARVDAEHGGVDMLVNNAGTSRGRAGFDLDATTLDDWNTVIGVNLTAPFLLCKAVVPAMRGRGWGRIVNIASRAGRTGAITGGLQYAASKAGLIGMTRALALQCAPHAITANCVAPGWVETPMTSRVPPAAAAAALKSIPLGRAAQPDEIAAIVAFLCSDDGGYITGAVVDANGGSFMG</sequence>
<reference evidence="4 5" key="1">
    <citation type="submission" date="2020-06" db="EMBL/GenBank/DDBJ databases">
        <title>Schlegella sp. ID0723 isolated from air conditioner.</title>
        <authorList>
            <person name="Kim D.Y."/>
            <person name="Kim D.-U."/>
        </authorList>
    </citation>
    <scope>NUCLEOTIDE SEQUENCE [LARGE SCALE GENOMIC DNA]</scope>
    <source>
        <strain evidence="4 5">ID0723</strain>
    </source>
</reference>
<dbReference type="PANTHER" id="PTHR42879:SF2">
    <property type="entry name" value="3-OXOACYL-[ACYL-CARRIER-PROTEIN] REDUCTASE FABG"/>
    <property type="match status" value="1"/>
</dbReference>
<name>A0A7Y6NMT1_9BURK</name>
<dbReference type="EMBL" id="JABWMJ010000004">
    <property type="protein sequence ID" value="NUZ06088.1"/>
    <property type="molecule type" value="Genomic_DNA"/>
</dbReference>
<evidence type="ECO:0000313" key="5">
    <source>
        <dbReference type="Proteomes" id="UP000529637"/>
    </source>
</evidence>
<dbReference type="FunFam" id="3.40.50.720:FF:000173">
    <property type="entry name" value="3-oxoacyl-[acyl-carrier protein] reductase"/>
    <property type="match status" value="1"/>
</dbReference>
<comment type="similarity">
    <text evidence="1">Belongs to the short-chain dehydrogenases/reductases (SDR) family.</text>
</comment>
<dbReference type="PRINTS" id="PR00081">
    <property type="entry name" value="GDHRDH"/>
</dbReference>
<dbReference type="InterPro" id="IPR057326">
    <property type="entry name" value="KR_dom"/>
</dbReference>
<comment type="caution">
    <text evidence="4">The sequence shown here is derived from an EMBL/GenBank/DDBJ whole genome shotgun (WGS) entry which is preliminary data.</text>
</comment>
<evidence type="ECO:0000256" key="1">
    <source>
        <dbReference type="ARBA" id="ARBA00006484"/>
    </source>
</evidence>
<accession>A0A7Y6NMT1</accession>
<evidence type="ECO:0000313" key="4">
    <source>
        <dbReference type="EMBL" id="NUZ06088.1"/>
    </source>
</evidence>
<dbReference type="InterPro" id="IPR050259">
    <property type="entry name" value="SDR"/>
</dbReference>
<dbReference type="Proteomes" id="UP000529637">
    <property type="component" value="Unassembled WGS sequence"/>
</dbReference>
<dbReference type="RefSeq" id="WP_176068731.1">
    <property type="nucleotide sequence ID" value="NZ_JABWMJ010000004.1"/>
</dbReference>
<feature type="domain" description="Ketoreductase" evidence="3">
    <location>
        <begin position="7"/>
        <end position="195"/>
    </location>
</feature>
<keyword evidence="2" id="KW-0560">Oxidoreductase</keyword>